<accession>A0A8K0D034</accession>
<proteinExistence type="predicted"/>
<reference evidence="2" key="1">
    <citation type="submission" date="2019-08" db="EMBL/GenBank/DDBJ databases">
        <title>The genome of the North American firefly Photinus pyralis.</title>
        <authorList>
            <consortium name="Photinus pyralis genome working group"/>
            <person name="Fallon T.R."/>
            <person name="Sander Lower S.E."/>
            <person name="Weng J.-K."/>
        </authorList>
    </citation>
    <scope>NUCLEOTIDE SEQUENCE</scope>
    <source>
        <strain evidence="2">TRF0915ILg1</strain>
        <tissue evidence="2">Whole body</tissue>
    </source>
</reference>
<dbReference type="EMBL" id="VTPC01005809">
    <property type="protein sequence ID" value="KAF2895564.1"/>
    <property type="molecule type" value="Genomic_DNA"/>
</dbReference>
<sequence length="101" mass="11850">MITLQIIIVCMGIISISATTHSEPNNRQHDSPTSDLLAKFHQHDYKLEFERVELVSCNKEHFKKFDIVTYKYNRTTPVVNATWLLRNDFHGHDVRSLFFLS</sequence>
<keyword evidence="1" id="KW-0732">Signal</keyword>
<comment type="caution">
    <text evidence="2">The sequence shown here is derived from an EMBL/GenBank/DDBJ whole genome shotgun (WGS) entry which is preliminary data.</text>
</comment>
<organism evidence="2 3">
    <name type="scientific">Ignelater luminosus</name>
    <name type="common">Cucubano</name>
    <name type="synonym">Pyrophorus luminosus</name>
    <dbReference type="NCBI Taxonomy" id="2038154"/>
    <lineage>
        <taxon>Eukaryota</taxon>
        <taxon>Metazoa</taxon>
        <taxon>Ecdysozoa</taxon>
        <taxon>Arthropoda</taxon>
        <taxon>Hexapoda</taxon>
        <taxon>Insecta</taxon>
        <taxon>Pterygota</taxon>
        <taxon>Neoptera</taxon>
        <taxon>Endopterygota</taxon>
        <taxon>Coleoptera</taxon>
        <taxon>Polyphaga</taxon>
        <taxon>Elateriformia</taxon>
        <taxon>Elateroidea</taxon>
        <taxon>Elateridae</taxon>
        <taxon>Agrypninae</taxon>
        <taxon>Pyrophorini</taxon>
        <taxon>Ignelater</taxon>
    </lineage>
</organism>
<evidence type="ECO:0000313" key="2">
    <source>
        <dbReference type="EMBL" id="KAF2895564.1"/>
    </source>
</evidence>
<dbReference type="AlphaFoldDB" id="A0A8K0D034"/>
<dbReference type="OrthoDB" id="7116894at2759"/>
<evidence type="ECO:0000256" key="1">
    <source>
        <dbReference type="SAM" id="SignalP"/>
    </source>
</evidence>
<feature type="signal peptide" evidence="1">
    <location>
        <begin position="1"/>
        <end position="18"/>
    </location>
</feature>
<name>A0A8K0D034_IGNLU</name>
<keyword evidence="3" id="KW-1185">Reference proteome</keyword>
<feature type="chain" id="PRO_5035433793" evidence="1">
    <location>
        <begin position="19"/>
        <end position="101"/>
    </location>
</feature>
<protein>
    <submittedName>
        <fullName evidence="2">Uncharacterized protein</fullName>
    </submittedName>
</protein>
<dbReference type="Proteomes" id="UP000801492">
    <property type="component" value="Unassembled WGS sequence"/>
</dbReference>
<gene>
    <name evidence="2" type="ORF">ILUMI_10612</name>
</gene>
<evidence type="ECO:0000313" key="3">
    <source>
        <dbReference type="Proteomes" id="UP000801492"/>
    </source>
</evidence>